<dbReference type="AlphaFoldDB" id="A0A7X0AZD7"/>
<keyword evidence="3" id="KW-1185">Reference proteome</keyword>
<evidence type="ECO:0000313" key="3">
    <source>
        <dbReference type="Proteomes" id="UP000539175"/>
    </source>
</evidence>
<evidence type="ECO:0008006" key="4">
    <source>
        <dbReference type="Google" id="ProtNLM"/>
    </source>
</evidence>
<dbReference type="EMBL" id="JACIIZ010000005">
    <property type="protein sequence ID" value="MBB6251481.1"/>
    <property type="molecule type" value="Genomic_DNA"/>
</dbReference>
<dbReference type="Proteomes" id="UP000539175">
    <property type="component" value="Unassembled WGS sequence"/>
</dbReference>
<evidence type="ECO:0000313" key="2">
    <source>
        <dbReference type="EMBL" id="MBB6251481.1"/>
    </source>
</evidence>
<gene>
    <name evidence="2" type="ORF">FHS74_002032</name>
</gene>
<name>A0A7X0AZD7_9PROT</name>
<organism evidence="2 3">
    <name type="scientific">Nitrospirillum iridis</name>
    <dbReference type="NCBI Taxonomy" id="765888"/>
    <lineage>
        <taxon>Bacteria</taxon>
        <taxon>Pseudomonadati</taxon>
        <taxon>Pseudomonadota</taxon>
        <taxon>Alphaproteobacteria</taxon>
        <taxon>Rhodospirillales</taxon>
        <taxon>Azospirillaceae</taxon>
        <taxon>Nitrospirillum</taxon>
    </lineage>
</organism>
<accession>A0A7X0AZD7</accession>
<comment type="caution">
    <text evidence="2">The sequence shown here is derived from an EMBL/GenBank/DDBJ whole genome shotgun (WGS) entry which is preliminary data.</text>
</comment>
<sequence>MRAMVLVPVMMAALMAPAFGQTATADWGDVPTPPNATVRLDHDAQGNETRRIDYPGGVVAQQVRRGGKVQTLVEDRSGHGAVLCLRMIYLGLREGLDVCRQEGDGPARAFMDEALDQLDDFVVANSLRPVTKDSLKMDEAQRLKKVQAEAARRGPEAVAKGCASGDALRMLGGVRKASLDGLRSDLAAALSVPRPPVMNPCL</sequence>
<proteinExistence type="predicted"/>
<feature type="chain" id="PRO_5031161289" description="Secreted protein" evidence="1">
    <location>
        <begin position="21"/>
        <end position="202"/>
    </location>
</feature>
<dbReference type="RefSeq" id="WP_184800017.1">
    <property type="nucleotide sequence ID" value="NZ_JACIIZ010000005.1"/>
</dbReference>
<evidence type="ECO:0000256" key="1">
    <source>
        <dbReference type="SAM" id="SignalP"/>
    </source>
</evidence>
<keyword evidence="1" id="KW-0732">Signal</keyword>
<protein>
    <recommendedName>
        <fullName evidence="4">Secreted protein</fullName>
    </recommendedName>
</protein>
<feature type="signal peptide" evidence="1">
    <location>
        <begin position="1"/>
        <end position="20"/>
    </location>
</feature>
<reference evidence="2 3" key="1">
    <citation type="submission" date="2020-08" db="EMBL/GenBank/DDBJ databases">
        <title>Genomic Encyclopedia of Type Strains, Phase IV (KMG-IV): sequencing the most valuable type-strain genomes for metagenomic binning, comparative biology and taxonomic classification.</title>
        <authorList>
            <person name="Goeker M."/>
        </authorList>
    </citation>
    <scope>NUCLEOTIDE SEQUENCE [LARGE SCALE GENOMIC DNA]</scope>
    <source>
        <strain evidence="2 3">DSM 22198</strain>
    </source>
</reference>